<name>A0A3E0TT42_9GAMM</name>
<dbReference type="OrthoDB" id="8778507at2"/>
<evidence type="ECO:0000313" key="6">
    <source>
        <dbReference type="Proteomes" id="UP000256478"/>
    </source>
</evidence>
<dbReference type="Proteomes" id="UP000256478">
    <property type="component" value="Unassembled WGS sequence"/>
</dbReference>
<evidence type="ECO:0000313" key="5">
    <source>
        <dbReference type="EMBL" id="REL27851.1"/>
    </source>
</evidence>
<dbReference type="InterPro" id="IPR032386">
    <property type="entry name" value="FlgT_M"/>
</dbReference>
<proteinExistence type="predicted"/>
<reference evidence="5 6" key="1">
    <citation type="submission" date="2018-08" db="EMBL/GenBank/DDBJ databases">
        <title>Thalassotalea euphylliae genome.</title>
        <authorList>
            <person name="Summers S."/>
            <person name="Rice S.A."/>
            <person name="Freckelton M.L."/>
            <person name="Nedved B.T."/>
            <person name="Hadfield M.G."/>
        </authorList>
    </citation>
    <scope>NUCLEOTIDE SEQUENCE [LARGE SCALE GENOMIC DNA]</scope>
    <source>
        <strain evidence="5 6">H1</strain>
    </source>
</reference>
<feature type="chain" id="PRO_5017645440" description="Flagellar biosynthesis protein FlgT" evidence="1">
    <location>
        <begin position="19"/>
        <end position="388"/>
    </location>
</feature>
<evidence type="ECO:0000256" key="1">
    <source>
        <dbReference type="SAM" id="SignalP"/>
    </source>
</evidence>
<feature type="domain" description="Flagellar assembly protein T middle" evidence="3">
    <location>
        <begin position="109"/>
        <end position="265"/>
    </location>
</feature>
<gene>
    <name evidence="5" type="ORF">DXX93_15675</name>
</gene>
<protein>
    <recommendedName>
        <fullName evidence="7">Flagellar biosynthesis protein FlgT</fullName>
    </recommendedName>
</protein>
<dbReference type="EMBL" id="QUOU01000001">
    <property type="protein sequence ID" value="REL27851.1"/>
    <property type="molecule type" value="Genomic_DNA"/>
</dbReference>
<evidence type="ECO:0000259" key="3">
    <source>
        <dbReference type="Pfam" id="PF16539"/>
    </source>
</evidence>
<dbReference type="Gene3D" id="2.40.10.410">
    <property type="entry name" value="FlgT, C-terminal domain"/>
    <property type="match status" value="1"/>
</dbReference>
<dbReference type="InterPro" id="IPR038180">
    <property type="entry name" value="FlgT_N_sf"/>
</dbReference>
<dbReference type="InterPro" id="IPR038165">
    <property type="entry name" value="FlgT_C_sf"/>
</dbReference>
<evidence type="ECO:0008006" key="7">
    <source>
        <dbReference type="Google" id="ProtNLM"/>
    </source>
</evidence>
<dbReference type="RefSeq" id="WP_116008917.1">
    <property type="nucleotide sequence ID" value="NZ_QUOU01000001.1"/>
</dbReference>
<dbReference type="Pfam" id="PF16538">
    <property type="entry name" value="FlgT_C"/>
    <property type="match status" value="1"/>
</dbReference>
<feature type="domain" description="Flagellar assembly protein T C-terminal" evidence="2">
    <location>
        <begin position="309"/>
        <end position="385"/>
    </location>
</feature>
<dbReference type="InterPro" id="IPR032388">
    <property type="entry name" value="FlgT_C"/>
</dbReference>
<dbReference type="Gene3D" id="3.30.1660.40">
    <property type="entry name" value="FlgT, N-terminal domain"/>
    <property type="match status" value="1"/>
</dbReference>
<feature type="signal peptide" evidence="1">
    <location>
        <begin position="1"/>
        <end position="18"/>
    </location>
</feature>
<organism evidence="5 6">
    <name type="scientific">Thalassotalea euphylliae</name>
    <dbReference type="NCBI Taxonomy" id="1655234"/>
    <lineage>
        <taxon>Bacteria</taxon>
        <taxon>Pseudomonadati</taxon>
        <taxon>Pseudomonadota</taxon>
        <taxon>Gammaproteobacteria</taxon>
        <taxon>Alteromonadales</taxon>
        <taxon>Colwelliaceae</taxon>
        <taxon>Thalassotalea</taxon>
    </lineage>
</organism>
<sequence length="388" mass="44246">MRILALFTLLLTSAISSAQWYESQGTAYIVNNDRDSARSEAMENALKKALLVAGASVSSAQQVVNGLLTQDELNIRASGTVNSIELVEESYQNDMLKVTIRADIFPQEQQCFAADFKKSMLVTKAQLLHREQANVGQIYDLDKKLVARFADKLRQQGQYIDIKLAHKSSIPFSRYNRSFDQEKIKYLAVELGQRFDTQFVLFTEVSDVSFGQQVLNQWQFWQEDNFDRHFDTAFYIYSTDNGELLWDSHYQNKAPWTFGKRNIIDLSSQNFWQSAYGRMIDRTLDDALLDIDESLMCQQTRARIVKVQGNEVIVNVGKRQGVKLGDEFSLLHLNSFTSDQGKMYSGYNVSSHMVKVSEVFQDSAVAVATNQNLLSNIQINDLAVKREQ</sequence>
<keyword evidence="1" id="KW-0732">Signal</keyword>
<evidence type="ECO:0000259" key="2">
    <source>
        <dbReference type="Pfam" id="PF16538"/>
    </source>
</evidence>
<dbReference type="Pfam" id="PF16548">
    <property type="entry name" value="FlgT_N"/>
    <property type="match status" value="1"/>
</dbReference>
<comment type="caution">
    <text evidence="5">The sequence shown here is derived from an EMBL/GenBank/DDBJ whole genome shotgun (WGS) entry which is preliminary data.</text>
</comment>
<dbReference type="AlphaFoldDB" id="A0A3E0TT42"/>
<evidence type="ECO:0000259" key="4">
    <source>
        <dbReference type="Pfam" id="PF16548"/>
    </source>
</evidence>
<feature type="domain" description="Flagellar assembly protein T N-terminal" evidence="4">
    <location>
        <begin position="19"/>
        <end position="106"/>
    </location>
</feature>
<dbReference type="Gene3D" id="3.40.50.10610">
    <property type="entry name" value="ABC-type transport auxiliary lipoprotein component"/>
    <property type="match status" value="1"/>
</dbReference>
<accession>A0A3E0TT42</accession>
<dbReference type="InterPro" id="IPR032370">
    <property type="entry name" value="FlgT_N"/>
</dbReference>
<dbReference type="Pfam" id="PF16539">
    <property type="entry name" value="FlgT_M"/>
    <property type="match status" value="1"/>
</dbReference>